<reference evidence="2 3" key="1">
    <citation type="submission" date="2019-09" db="EMBL/GenBank/DDBJ databases">
        <title>The hologenome of the rock-dwelling lichen Lasallia pustulata.</title>
        <authorList>
            <person name="Greshake Tzovaras B."/>
            <person name="Segers F."/>
            <person name="Bicker A."/>
            <person name="Dal Grande F."/>
            <person name="Otte J."/>
            <person name="Hankeln T."/>
            <person name="Schmitt I."/>
            <person name="Ebersberger I."/>
        </authorList>
    </citation>
    <scope>NUCLEOTIDE SEQUENCE [LARGE SCALE GENOMIC DNA]</scope>
    <source>
        <strain evidence="2">A1-1</strain>
    </source>
</reference>
<feature type="region of interest" description="Disordered" evidence="1">
    <location>
        <begin position="126"/>
        <end position="184"/>
    </location>
</feature>
<feature type="compositionally biased region" description="Polar residues" evidence="1">
    <location>
        <begin position="126"/>
        <end position="139"/>
    </location>
</feature>
<name>A0A5M8PKK5_9LECA</name>
<evidence type="ECO:0000256" key="1">
    <source>
        <dbReference type="SAM" id="MobiDB-lite"/>
    </source>
</evidence>
<protein>
    <submittedName>
        <fullName evidence="2">Uncharacterized protein</fullName>
    </submittedName>
</protein>
<dbReference type="EMBL" id="VXIT01000011">
    <property type="protein sequence ID" value="KAA6409455.1"/>
    <property type="molecule type" value="Genomic_DNA"/>
</dbReference>
<sequence>MNGKDSGLAMTEAQQILLAYEHFNAEFQRDLPVCNESSKMSDFMKHITVQKSIWFDLFVPKSYDPRSNNRKFNRGGYNNNSYVRTPFQPLSSGQYQGIGPYERYGYDKDFRGEIETGNLDQSLFQYNNRDYSNNPQANQKPAIKQESGRYKAPAPGSPKNQDAQFCGRDGGPRNNGNRFQTSQN</sequence>
<accession>A0A5M8PKK5</accession>
<comment type="caution">
    <text evidence="2">The sequence shown here is derived from an EMBL/GenBank/DDBJ whole genome shotgun (WGS) entry which is preliminary data.</text>
</comment>
<gene>
    <name evidence="2" type="ORF">FRX48_07009</name>
</gene>
<proteinExistence type="predicted"/>
<dbReference type="AlphaFoldDB" id="A0A5M8PKK5"/>
<evidence type="ECO:0000313" key="2">
    <source>
        <dbReference type="EMBL" id="KAA6409455.1"/>
    </source>
</evidence>
<dbReference type="Proteomes" id="UP000324767">
    <property type="component" value="Unassembled WGS sequence"/>
</dbReference>
<evidence type="ECO:0000313" key="3">
    <source>
        <dbReference type="Proteomes" id="UP000324767"/>
    </source>
</evidence>
<organism evidence="2 3">
    <name type="scientific">Lasallia pustulata</name>
    <dbReference type="NCBI Taxonomy" id="136370"/>
    <lineage>
        <taxon>Eukaryota</taxon>
        <taxon>Fungi</taxon>
        <taxon>Dikarya</taxon>
        <taxon>Ascomycota</taxon>
        <taxon>Pezizomycotina</taxon>
        <taxon>Lecanoromycetes</taxon>
        <taxon>OSLEUM clade</taxon>
        <taxon>Umbilicariomycetidae</taxon>
        <taxon>Umbilicariales</taxon>
        <taxon>Umbilicariaceae</taxon>
        <taxon>Lasallia</taxon>
    </lineage>
</organism>